<comment type="caution">
    <text evidence="3">The sequence shown here is derived from an EMBL/GenBank/DDBJ whole genome shotgun (WGS) entry which is preliminary data.</text>
</comment>
<protein>
    <recommendedName>
        <fullName evidence="2">Aminotransferase class V domain-containing protein</fullName>
    </recommendedName>
</protein>
<gene>
    <name evidence="3" type="ORF">A3F84_10330</name>
</gene>
<sequence>MDIEAIRAGIPALRETIFFNTAGVAPMPSVVADEVVGLIRWEEMQGRYRPDVMEVMGGRAEEARRTTAQFFGVTPEEITFTHSISEGLNLISEGLDWRAGDEVIITDQEHTSGYMPWALRAEQQGAVVKRLRLMPEPEGVVDRLRGLLTGRTRVVALSHVTSSLGIRLPGAEIARVAREAGALVGFDGAQAAGQFPIDLREMGCDFYAATSYKWCLGPYGVGALYVRQGALHRVAVRRSGSHAPVRVNMEAGTFAFPDAARKFEFGARNLPLRIGYGRTLRYLEQVGLREIEARVQDTVRYFRDRVAEVRGARVQTPERFAAGALNVAIEGADPRALQKALWEQHRIVAVSPAGGLRFSVAFFTTREEVDRVVGAVMGTRPHGSVRLG</sequence>
<dbReference type="InterPro" id="IPR000192">
    <property type="entry name" value="Aminotrans_V_dom"/>
</dbReference>
<dbReference type="SUPFAM" id="SSF53383">
    <property type="entry name" value="PLP-dependent transferases"/>
    <property type="match status" value="1"/>
</dbReference>
<reference evidence="3 4" key="1">
    <citation type="journal article" date="2016" name="Nat. Commun.">
        <title>Thousands of microbial genomes shed light on interconnected biogeochemical processes in an aquifer system.</title>
        <authorList>
            <person name="Anantharaman K."/>
            <person name="Brown C.T."/>
            <person name="Hug L.A."/>
            <person name="Sharon I."/>
            <person name="Castelle C.J."/>
            <person name="Probst A.J."/>
            <person name="Thomas B.C."/>
            <person name="Singh A."/>
            <person name="Wilkins M.J."/>
            <person name="Karaoz U."/>
            <person name="Brodie E.L."/>
            <person name="Williams K.H."/>
            <person name="Hubbard S.S."/>
            <person name="Banfield J.F."/>
        </authorList>
    </citation>
    <scope>NUCLEOTIDE SEQUENCE [LARGE SCALE GENOMIC DNA]</scope>
    <source>
        <strain evidence="4">RIFCSPLOWO2_12_FULL_64_10</strain>
    </source>
</reference>
<dbReference type="InterPro" id="IPR015422">
    <property type="entry name" value="PyrdxlP-dep_Trfase_small"/>
</dbReference>
<dbReference type="Gene3D" id="3.40.640.10">
    <property type="entry name" value="Type I PLP-dependent aspartate aminotransferase-like (Major domain)"/>
    <property type="match status" value="1"/>
</dbReference>
<evidence type="ECO:0000256" key="1">
    <source>
        <dbReference type="ARBA" id="ARBA00022898"/>
    </source>
</evidence>
<dbReference type="PANTHER" id="PTHR43586:SF8">
    <property type="entry name" value="CYSTEINE DESULFURASE 1, CHLOROPLASTIC"/>
    <property type="match status" value="1"/>
</dbReference>
<dbReference type="AlphaFoldDB" id="A0A1F6D4K3"/>
<dbReference type="InterPro" id="IPR015421">
    <property type="entry name" value="PyrdxlP-dep_Trfase_major"/>
</dbReference>
<keyword evidence="1" id="KW-0663">Pyridoxal phosphate</keyword>
<organism evidence="3 4">
    <name type="scientific">Handelsmanbacteria sp. (strain RIFCSPLOWO2_12_FULL_64_10)</name>
    <dbReference type="NCBI Taxonomy" id="1817868"/>
    <lineage>
        <taxon>Bacteria</taxon>
        <taxon>Candidatus Handelsmaniibacteriota</taxon>
    </lineage>
</organism>
<feature type="domain" description="Aminotransferase class V" evidence="2">
    <location>
        <begin position="17"/>
        <end position="372"/>
    </location>
</feature>
<evidence type="ECO:0000313" key="3">
    <source>
        <dbReference type="EMBL" id="OGG56260.1"/>
    </source>
</evidence>
<accession>A0A1F6D4K3</accession>
<proteinExistence type="predicted"/>
<dbReference type="EMBL" id="MFKF01000039">
    <property type="protein sequence ID" value="OGG56260.1"/>
    <property type="molecule type" value="Genomic_DNA"/>
</dbReference>
<dbReference type="Proteomes" id="UP000178606">
    <property type="component" value="Unassembled WGS sequence"/>
</dbReference>
<dbReference type="PANTHER" id="PTHR43586">
    <property type="entry name" value="CYSTEINE DESULFURASE"/>
    <property type="match status" value="1"/>
</dbReference>
<evidence type="ECO:0000259" key="2">
    <source>
        <dbReference type="Pfam" id="PF00266"/>
    </source>
</evidence>
<dbReference type="Pfam" id="PF00266">
    <property type="entry name" value="Aminotran_5"/>
    <property type="match status" value="1"/>
</dbReference>
<dbReference type="Gene3D" id="3.90.1150.10">
    <property type="entry name" value="Aspartate Aminotransferase, domain 1"/>
    <property type="match status" value="1"/>
</dbReference>
<evidence type="ECO:0000313" key="4">
    <source>
        <dbReference type="Proteomes" id="UP000178606"/>
    </source>
</evidence>
<name>A0A1F6D4K3_HANXR</name>
<dbReference type="InterPro" id="IPR015424">
    <property type="entry name" value="PyrdxlP-dep_Trfase"/>
</dbReference>